<keyword evidence="3" id="KW-1185">Reference proteome</keyword>
<organism evidence="2 3">
    <name type="scientific">Podospora aff. communis PSN243</name>
    <dbReference type="NCBI Taxonomy" id="3040156"/>
    <lineage>
        <taxon>Eukaryota</taxon>
        <taxon>Fungi</taxon>
        <taxon>Dikarya</taxon>
        <taxon>Ascomycota</taxon>
        <taxon>Pezizomycotina</taxon>
        <taxon>Sordariomycetes</taxon>
        <taxon>Sordariomycetidae</taxon>
        <taxon>Sordariales</taxon>
        <taxon>Podosporaceae</taxon>
        <taxon>Podospora</taxon>
    </lineage>
</organism>
<dbReference type="EMBL" id="MU865981">
    <property type="protein sequence ID" value="KAK4444172.1"/>
    <property type="molecule type" value="Genomic_DNA"/>
</dbReference>
<dbReference type="AlphaFoldDB" id="A0AAV9G9V5"/>
<name>A0AAV9G9V5_9PEZI</name>
<comment type="caution">
    <text evidence="2">The sequence shown here is derived from an EMBL/GenBank/DDBJ whole genome shotgun (WGS) entry which is preliminary data.</text>
</comment>
<dbReference type="InterPro" id="IPR051693">
    <property type="entry name" value="UPF0046_metallophosphoest"/>
</dbReference>
<dbReference type="Pfam" id="PF00149">
    <property type="entry name" value="Metallophos"/>
    <property type="match status" value="1"/>
</dbReference>
<evidence type="ECO:0000313" key="3">
    <source>
        <dbReference type="Proteomes" id="UP001321760"/>
    </source>
</evidence>
<dbReference type="PANTHER" id="PTHR12905:SF0">
    <property type="entry name" value="CALCINEURIN-LIKE PHOSPHOESTERASE DOMAIN-CONTAINING PROTEIN"/>
    <property type="match status" value="1"/>
</dbReference>
<dbReference type="Proteomes" id="UP001321760">
    <property type="component" value="Unassembled WGS sequence"/>
</dbReference>
<dbReference type="Gene3D" id="3.60.21.10">
    <property type="match status" value="1"/>
</dbReference>
<evidence type="ECO:0000313" key="2">
    <source>
        <dbReference type="EMBL" id="KAK4444172.1"/>
    </source>
</evidence>
<dbReference type="PANTHER" id="PTHR12905">
    <property type="entry name" value="METALLOPHOSPHOESTERASE"/>
    <property type="match status" value="1"/>
</dbReference>
<dbReference type="InterPro" id="IPR029052">
    <property type="entry name" value="Metallo-depent_PP-like"/>
</dbReference>
<sequence length="275" mass="30218">MDSIATFLVLSDTHRIAFPNPESLPKVDVVLHCGDLTTVGGLGEYKTEIAKLKAIDAELKLVIPGNHDVSLDPIWWKASTDECDDAEEPWLALALFRAEQGKGLHLLQEGLHTFNLTGNRTFSVYASPYTPAYGGYAFAYNPDEDRWDAGARNPMPDKGVDIVMTHGPPELPSSCGQYVLDMNEKGQHCGCKKLYKAISRTKPKLHCFGHIHEGYGAQDMDWGIEKVGPVSRDMSVALDAPKEGHTLLVNAAIQNHGEAVNNEPWIVKLELGQKS</sequence>
<dbReference type="InterPro" id="IPR004843">
    <property type="entry name" value="Calcineurin-like_PHP"/>
</dbReference>
<reference evidence="2" key="1">
    <citation type="journal article" date="2023" name="Mol. Phylogenet. Evol.">
        <title>Genome-scale phylogeny and comparative genomics of the fungal order Sordariales.</title>
        <authorList>
            <person name="Hensen N."/>
            <person name="Bonometti L."/>
            <person name="Westerberg I."/>
            <person name="Brannstrom I.O."/>
            <person name="Guillou S."/>
            <person name="Cros-Aarteil S."/>
            <person name="Calhoun S."/>
            <person name="Haridas S."/>
            <person name="Kuo A."/>
            <person name="Mondo S."/>
            <person name="Pangilinan J."/>
            <person name="Riley R."/>
            <person name="LaButti K."/>
            <person name="Andreopoulos B."/>
            <person name="Lipzen A."/>
            <person name="Chen C."/>
            <person name="Yan M."/>
            <person name="Daum C."/>
            <person name="Ng V."/>
            <person name="Clum A."/>
            <person name="Steindorff A."/>
            <person name="Ohm R.A."/>
            <person name="Martin F."/>
            <person name="Silar P."/>
            <person name="Natvig D.O."/>
            <person name="Lalanne C."/>
            <person name="Gautier V."/>
            <person name="Ament-Velasquez S.L."/>
            <person name="Kruys A."/>
            <person name="Hutchinson M.I."/>
            <person name="Powell A.J."/>
            <person name="Barry K."/>
            <person name="Miller A.N."/>
            <person name="Grigoriev I.V."/>
            <person name="Debuchy R."/>
            <person name="Gladieux P."/>
            <person name="Hiltunen Thoren M."/>
            <person name="Johannesson H."/>
        </authorList>
    </citation>
    <scope>NUCLEOTIDE SEQUENCE</scope>
    <source>
        <strain evidence="2">PSN243</strain>
    </source>
</reference>
<proteinExistence type="predicted"/>
<dbReference type="GO" id="GO:0016787">
    <property type="term" value="F:hydrolase activity"/>
    <property type="evidence" value="ECO:0007669"/>
    <property type="project" value="InterPro"/>
</dbReference>
<reference evidence="2" key="2">
    <citation type="submission" date="2023-05" db="EMBL/GenBank/DDBJ databases">
        <authorList>
            <consortium name="Lawrence Berkeley National Laboratory"/>
            <person name="Steindorff A."/>
            <person name="Hensen N."/>
            <person name="Bonometti L."/>
            <person name="Westerberg I."/>
            <person name="Brannstrom I.O."/>
            <person name="Guillou S."/>
            <person name="Cros-Aarteil S."/>
            <person name="Calhoun S."/>
            <person name="Haridas S."/>
            <person name="Kuo A."/>
            <person name="Mondo S."/>
            <person name="Pangilinan J."/>
            <person name="Riley R."/>
            <person name="Labutti K."/>
            <person name="Andreopoulos B."/>
            <person name="Lipzen A."/>
            <person name="Chen C."/>
            <person name="Yanf M."/>
            <person name="Daum C."/>
            <person name="Ng V."/>
            <person name="Clum A."/>
            <person name="Ohm R."/>
            <person name="Martin F."/>
            <person name="Silar P."/>
            <person name="Natvig D."/>
            <person name="Lalanne C."/>
            <person name="Gautier V."/>
            <person name="Ament-Velasquez S.L."/>
            <person name="Kruys A."/>
            <person name="Hutchinson M.I."/>
            <person name="Powell A.J."/>
            <person name="Barry K."/>
            <person name="Miller A.N."/>
            <person name="Grigoriev I.V."/>
            <person name="Debuchy R."/>
            <person name="Gladieux P."/>
            <person name="Thoren M.H."/>
            <person name="Johannesson H."/>
        </authorList>
    </citation>
    <scope>NUCLEOTIDE SEQUENCE</scope>
    <source>
        <strain evidence="2">PSN243</strain>
    </source>
</reference>
<gene>
    <name evidence="2" type="ORF">QBC34DRAFT_475502</name>
</gene>
<protein>
    <submittedName>
        <fullName evidence="2">Ser Thr phosphatase family</fullName>
    </submittedName>
</protein>
<dbReference type="SUPFAM" id="SSF56300">
    <property type="entry name" value="Metallo-dependent phosphatases"/>
    <property type="match status" value="1"/>
</dbReference>
<evidence type="ECO:0000259" key="1">
    <source>
        <dbReference type="Pfam" id="PF00149"/>
    </source>
</evidence>
<accession>A0AAV9G9V5</accession>
<dbReference type="CDD" id="cd07379">
    <property type="entry name" value="MPP_239FB"/>
    <property type="match status" value="1"/>
</dbReference>
<feature type="domain" description="Calcineurin-like phosphoesterase" evidence="1">
    <location>
        <begin position="6"/>
        <end position="213"/>
    </location>
</feature>